<dbReference type="EMBL" id="KZ772750">
    <property type="protein sequence ID" value="PTQ34661.1"/>
    <property type="molecule type" value="Genomic_DNA"/>
</dbReference>
<keyword evidence="5" id="KW-1185">Reference proteome</keyword>
<dbReference type="Proteomes" id="UP000244005">
    <property type="component" value="Unassembled WGS sequence"/>
</dbReference>
<dbReference type="GO" id="GO:0005829">
    <property type="term" value="C:cytosol"/>
    <property type="evidence" value="ECO:0000318"/>
    <property type="project" value="GO_Central"/>
</dbReference>
<dbReference type="Pfam" id="PF13516">
    <property type="entry name" value="LRR_6"/>
    <property type="match status" value="1"/>
</dbReference>
<dbReference type="OrthoDB" id="120976at2759"/>
<evidence type="ECO:0000313" key="5">
    <source>
        <dbReference type="Proteomes" id="UP000244005"/>
    </source>
</evidence>
<evidence type="ECO:0000256" key="1">
    <source>
        <dbReference type="ARBA" id="ARBA00022468"/>
    </source>
</evidence>
<reference evidence="5" key="1">
    <citation type="journal article" date="2017" name="Cell">
        <title>Insights into land plant evolution garnered from the Marchantia polymorpha genome.</title>
        <authorList>
            <person name="Bowman J.L."/>
            <person name="Kohchi T."/>
            <person name="Yamato K.T."/>
            <person name="Jenkins J."/>
            <person name="Shu S."/>
            <person name="Ishizaki K."/>
            <person name="Yamaoka S."/>
            <person name="Nishihama R."/>
            <person name="Nakamura Y."/>
            <person name="Berger F."/>
            <person name="Adam C."/>
            <person name="Aki S.S."/>
            <person name="Althoff F."/>
            <person name="Araki T."/>
            <person name="Arteaga-Vazquez M.A."/>
            <person name="Balasubrmanian S."/>
            <person name="Barry K."/>
            <person name="Bauer D."/>
            <person name="Boehm C.R."/>
            <person name="Briginshaw L."/>
            <person name="Caballero-Perez J."/>
            <person name="Catarino B."/>
            <person name="Chen F."/>
            <person name="Chiyoda S."/>
            <person name="Chovatia M."/>
            <person name="Davies K.M."/>
            <person name="Delmans M."/>
            <person name="Demura T."/>
            <person name="Dierschke T."/>
            <person name="Dolan L."/>
            <person name="Dorantes-Acosta A.E."/>
            <person name="Eklund D.M."/>
            <person name="Florent S.N."/>
            <person name="Flores-Sandoval E."/>
            <person name="Fujiyama A."/>
            <person name="Fukuzawa H."/>
            <person name="Galik B."/>
            <person name="Grimanelli D."/>
            <person name="Grimwood J."/>
            <person name="Grossniklaus U."/>
            <person name="Hamada T."/>
            <person name="Haseloff J."/>
            <person name="Hetherington A.J."/>
            <person name="Higo A."/>
            <person name="Hirakawa Y."/>
            <person name="Hundley H.N."/>
            <person name="Ikeda Y."/>
            <person name="Inoue K."/>
            <person name="Inoue S.I."/>
            <person name="Ishida S."/>
            <person name="Jia Q."/>
            <person name="Kakita M."/>
            <person name="Kanazawa T."/>
            <person name="Kawai Y."/>
            <person name="Kawashima T."/>
            <person name="Kennedy M."/>
            <person name="Kinose K."/>
            <person name="Kinoshita T."/>
            <person name="Kohara Y."/>
            <person name="Koide E."/>
            <person name="Komatsu K."/>
            <person name="Kopischke S."/>
            <person name="Kubo M."/>
            <person name="Kyozuka J."/>
            <person name="Lagercrantz U."/>
            <person name="Lin S.S."/>
            <person name="Lindquist E."/>
            <person name="Lipzen A.M."/>
            <person name="Lu C.W."/>
            <person name="De Luna E."/>
            <person name="Martienssen R.A."/>
            <person name="Minamino N."/>
            <person name="Mizutani M."/>
            <person name="Mizutani M."/>
            <person name="Mochizuki N."/>
            <person name="Monte I."/>
            <person name="Mosher R."/>
            <person name="Nagasaki H."/>
            <person name="Nakagami H."/>
            <person name="Naramoto S."/>
            <person name="Nishitani K."/>
            <person name="Ohtani M."/>
            <person name="Okamoto T."/>
            <person name="Okumura M."/>
            <person name="Phillips J."/>
            <person name="Pollak B."/>
            <person name="Reinders A."/>
            <person name="Rovekamp M."/>
            <person name="Sano R."/>
            <person name="Sawa S."/>
            <person name="Schmid M.W."/>
            <person name="Shirakawa M."/>
            <person name="Solano R."/>
            <person name="Spunde A."/>
            <person name="Suetsugu N."/>
            <person name="Sugano S."/>
            <person name="Sugiyama A."/>
            <person name="Sun R."/>
            <person name="Suzuki Y."/>
            <person name="Takenaka M."/>
            <person name="Takezawa D."/>
            <person name="Tomogane H."/>
            <person name="Tsuzuki M."/>
            <person name="Ueda T."/>
            <person name="Umeda M."/>
            <person name="Ward J.M."/>
            <person name="Watanabe Y."/>
            <person name="Yazaki K."/>
            <person name="Yokoyama R."/>
            <person name="Yoshitake Y."/>
            <person name="Yotsui I."/>
            <person name="Zachgo S."/>
            <person name="Schmutz J."/>
        </authorList>
    </citation>
    <scope>NUCLEOTIDE SEQUENCE [LARGE SCALE GENOMIC DNA]</scope>
    <source>
        <strain evidence="5">Tak-1</strain>
    </source>
</reference>
<sequence>MAFERENAELNIPSVQEIREMLSVSAVSRLSAYSQAEELDMTTMIELAARGYFIEKLQLMIELDLNDQISEDSEVIGLGRAFQQRAFLGLEILALSDNKVDEIAMTQLLKAVQMGNLSNLRELHLYNSELYLAGADLLAEALKSGHLSKLELLDMSHNNIGDRGLIAIADALSSGQVPELNAFSIGEKPQGKGFHSKGAEAVASMLKSGQLPRLEVLRLCRVVEEQGMIAIIQALESGLTGDFKALDLFMCEIGLEASKSLAKTLRSSSFMSLSLLCVCDSPSMGDEGVSLVLDALSSGNTSNLKTLQLSNVQMRDEGWAKMAGLLEAGHLPHLVCLNGKDDAPLSETSAQALAKAYQTNNSLNVQLSVVWPNRSIQTQVRKLQRRNSYRLNIAE</sequence>
<evidence type="ECO:0000256" key="3">
    <source>
        <dbReference type="ARBA" id="ARBA00022737"/>
    </source>
</evidence>
<dbReference type="PANTHER" id="PTHR24113">
    <property type="entry name" value="RAN GTPASE-ACTIVATING PROTEIN 1"/>
    <property type="match status" value="1"/>
</dbReference>
<proteinExistence type="predicted"/>
<gene>
    <name evidence="4" type="ORF">MARPO_0078s0062</name>
</gene>
<dbReference type="Gene3D" id="3.80.10.10">
    <property type="entry name" value="Ribonuclease Inhibitor"/>
    <property type="match status" value="2"/>
</dbReference>
<keyword evidence="2" id="KW-0433">Leucine-rich repeat</keyword>
<dbReference type="GO" id="GO:0005634">
    <property type="term" value="C:nucleus"/>
    <property type="evidence" value="ECO:0000318"/>
    <property type="project" value="GO_Central"/>
</dbReference>
<keyword evidence="1" id="KW-0343">GTPase activation</keyword>
<name>A0A2R6WLE5_MARPO</name>
<dbReference type="InterPro" id="IPR027038">
    <property type="entry name" value="RanGap"/>
</dbReference>
<dbReference type="Gramene" id="Mp5g00630.1">
    <property type="protein sequence ID" value="Mp5g00630.1.cds1"/>
    <property type="gene ID" value="Mp5g00630"/>
</dbReference>
<dbReference type="InterPro" id="IPR001611">
    <property type="entry name" value="Leu-rich_rpt"/>
</dbReference>
<dbReference type="PANTHER" id="PTHR24113:SF12">
    <property type="entry name" value="RAN GTPASE-ACTIVATING PROTEIN 1"/>
    <property type="match status" value="1"/>
</dbReference>
<dbReference type="GO" id="GO:0005096">
    <property type="term" value="F:GTPase activator activity"/>
    <property type="evidence" value="ECO:0000318"/>
    <property type="project" value="GO_Central"/>
</dbReference>
<dbReference type="SUPFAM" id="SSF52047">
    <property type="entry name" value="RNI-like"/>
    <property type="match status" value="1"/>
</dbReference>
<organism evidence="4 5">
    <name type="scientific">Marchantia polymorpha</name>
    <name type="common">Common liverwort</name>
    <name type="synonym">Marchantia aquatica</name>
    <dbReference type="NCBI Taxonomy" id="3197"/>
    <lineage>
        <taxon>Eukaryota</taxon>
        <taxon>Viridiplantae</taxon>
        <taxon>Streptophyta</taxon>
        <taxon>Embryophyta</taxon>
        <taxon>Marchantiophyta</taxon>
        <taxon>Marchantiopsida</taxon>
        <taxon>Marchantiidae</taxon>
        <taxon>Marchantiales</taxon>
        <taxon>Marchantiaceae</taxon>
        <taxon>Marchantia</taxon>
    </lineage>
</organism>
<evidence type="ECO:0000256" key="2">
    <source>
        <dbReference type="ARBA" id="ARBA00022614"/>
    </source>
</evidence>
<dbReference type="GO" id="GO:0031267">
    <property type="term" value="F:small GTPase binding"/>
    <property type="evidence" value="ECO:0000318"/>
    <property type="project" value="GO_Central"/>
</dbReference>
<keyword evidence="3" id="KW-0677">Repeat</keyword>
<evidence type="ECO:0000313" key="4">
    <source>
        <dbReference type="EMBL" id="PTQ34661.1"/>
    </source>
</evidence>
<dbReference type="InterPro" id="IPR032675">
    <property type="entry name" value="LRR_dom_sf"/>
</dbReference>
<accession>A0A2R6WLE5</accession>
<evidence type="ECO:0008006" key="6">
    <source>
        <dbReference type="Google" id="ProtNLM"/>
    </source>
</evidence>
<dbReference type="AlphaFoldDB" id="A0A2R6WLE5"/>
<dbReference type="GO" id="GO:0051168">
    <property type="term" value="P:nuclear export"/>
    <property type="evidence" value="ECO:0000318"/>
    <property type="project" value="GO_Central"/>
</dbReference>
<dbReference type="SMART" id="SM00368">
    <property type="entry name" value="LRR_RI"/>
    <property type="match status" value="6"/>
</dbReference>
<protein>
    <recommendedName>
        <fullName evidence="6">WPP domain-containing protein</fullName>
    </recommendedName>
</protein>
<dbReference type="GO" id="GO:0048471">
    <property type="term" value="C:perinuclear region of cytoplasm"/>
    <property type="evidence" value="ECO:0000318"/>
    <property type="project" value="GO_Central"/>
</dbReference>